<evidence type="ECO:0000313" key="3">
    <source>
        <dbReference type="EMBL" id="MDR6166390.1"/>
    </source>
</evidence>
<dbReference type="SUPFAM" id="SSF52833">
    <property type="entry name" value="Thioredoxin-like"/>
    <property type="match status" value="1"/>
</dbReference>
<feature type="transmembrane region" description="Helical" evidence="1">
    <location>
        <begin position="6"/>
        <end position="27"/>
    </location>
</feature>
<dbReference type="InterPro" id="IPR013766">
    <property type="entry name" value="Thioredoxin_domain"/>
</dbReference>
<dbReference type="Pfam" id="PF00085">
    <property type="entry name" value="Thioredoxin"/>
    <property type="match status" value="1"/>
</dbReference>
<proteinExistence type="predicted"/>
<evidence type="ECO:0000259" key="2">
    <source>
        <dbReference type="Pfam" id="PF00085"/>
    </source>
</evidence>
<keyword evidence="4" id="KW-1185">Reference proteome</keyword>
<name>A0ABU1HXM4_9MICO</name>
<evidence type="ECO:0000313" key="4">
    <source>
        <dbReference type="Proteomes" id="UP001260188"/>
    </source>
</evidence>
<dbReference type="Proteomes" id="UP001260188">
    <property type="component" value="Unassembled WGS sequence"/>
</dbReference>
<dbReference type="EMBL" id="JAVIZA010000001">
    <property type="protein sequence ID" value="MDR6166390.1"/>
    <property type="molecule type" value="Genomic_DNA"/>
</dbReference>
<dbReference type="GO" id="GO:0016853">
    <property type="term" value="F:isomerase activity"/>
    <property type="evidence" value="ECO:0007669"/>
    <property type="project" value="UniProtKB-KW"/>
</dbReference>
<accession>A0ABU1HXM4</accession>
<reference evidence="3 4" key="1">
    <citation type="submission" date="2023-08" db="EMBL/GenBank/DDBJ databases">
        <title>Functional and genomic diversity of the sorghum phyllosphere microbiome.</title>
        <authorList>
            <person name="Shade A."/>
        </authorList>
    </citation>
    <scope>NUCLEOTIDE SEQUENCE [LARGE SCALE GENOMIC DNA]</scope>
    <source>
        <strain evidence="3 4">SORGH_AS_0919</strain>
    </source>
</reference>
<sequence>MAIVQPLPAVVLTIVLVAFVAAIGMIARRSRGRTHDVADGELLTPSMVGTPAFGQSATLLQFSTELCSRCPAARRVLTSLAGDHDGVRHVEVDLTHRPDLTRRFDVMQTPTVLVLDGTGRVRQRTGGVPDRSALETELTRLLQEA</sequence>
<feature type="domain" description="Thioredoxin" evidence="2">
    <location>
        <begin position="56"/>
        <end position="136"/>
    </location>
</feature>
<gene>
    <name evidence="3" type="ORF">QE367_000594</name>
</gene>
<dbReference type="CDD" id="cd02947">
    <property type="entry name" value="TRX_family"/>
    <property type="match status" value="1"/>
</dbReference>
<keyword evidence="1" id="KW-0472">Membrane</keyword>
<comment type="caution">
    <text evidence="3">The sequence shown here is derived from an EMBL/GenBank/DDBJ whole genome shotgun (WGS) entry which is preliminary data.</text>
</comment>
<keyword evidence="1" id="KW-1133">Transmembrane helix</keyword>
<evidence type="ECO:0000256" key="1">
    <source>
        <dbReference type="SAM" id="Phobius"/>
    </source>
</evidence>
<protein>
    <submittedName>
        <fullName evidence="3">Thiol-disulfide isomerase/thioredoxin</fullName>
    </submittedName>
</protein>
<dbReference type="Gene3D" id="3.40.30.10">
    <property type="entry name" value="Glutaredoxin"/>
    <property type="match status" value="1"/>
</dbReference>
<keyword evidence="3" id="KW-0413">Isomerase</keyword>
<organism evidence="3 4">
    <name type="scientific">Microbacterium paludicola</name>
    <dbReference type="NCBI Taxonomy" id="300019"/>
    <lineage>
        <taxon>Bacteria</taxon>
        <taxon>Bacillati</taxon>
        <taxon>Actinomycetota</taxon>
        <taxon>Actinomycetes</taxon>
        <taxon>Micrococcales</taxon>
        <taxon>Microbacteriaceae</taxon>
        <taxon>Microbacterium</taxon>
    </lineage>
</organism>
<keyword evidence="1" id="KW-0812">Transmembrane</keyword>
<dbReference type="InterPro" id="IPR036249">
    <property type="entry name" value="Thioredoxin-like_sf"/>
</dbReference>